<feature type="compositionally biased region" description="Low complexity" evidence="1">
    <location>
        <begin position="22"/>
        <end position="37"/>
    </location>
</feature>
<dbReference type="OrthoDB" id="277011at2759"/>
<evidence type="ECO:0000313" key="3">
    <source>
        <dbReference type="EMBL" id="KAF4672041.1"/>
    </source>
</evidence>
<dbReference type="CDD" id="cd07521">
    <property type="entry name" value="HAD_FCP1-like"/>
    <property type="match status" value="1"/>
</dbReference>
<evidence type="ECO:0000256" key="1">
    <source>
        <dbReference type="SAM" id="MobiDB-lite"/>
    </source>
</evidence>
<sequence>MSSSRPGQQQQQHYTDINVTMRRGSSSYRAAARSTKALQPPDDSQQLIDPITVEKRGTASTIEDTPSARLDPVPGDTGGPASTAAAASTIPQKPPVKAEKLLNVLLQQLSCAEHVAFNLLDGVRCDANHVSFFCREYFNTAAIDSGMTMSKYSTVAAVEPKLKKQIKTAMVIEMSAVALCSVICGLSSQSSEWAQVVPLVVKARLRALLQHVHENVLLLIDYVCQKAVEFPGDFESNPYSIANFDLNILYLAKRYRAMGKVGHVNALTQNNEEAEGLIGQLCKSLSATTTSRIRGSTLGDQISGLVTEVLGNAHKTSLGVIRGRYLQGLRFRPVEGQVYERYEKVASDQSAASPLPPPPITVCFEPLPPMLPHLIRMKPLLPAHHSGASGYTAVIDLDETLVHYSEVEGVGGRFEMRPGCVEFLARLAFIGCEVVIFTAATQDYADWVVDQLESLRGVRIHHRLYRQHALPWGPIFVKDLTRLGRRLDRTIIVDNVKENFMLQPDNGIFIFPWYSERDDTALFDLLPVFEELVATRVSVPVILNKYKDEIPSWAGFDGIDVEECGVANQLALAAATIPEDGGVLAAGNKITGAFQAPPPPPAAHHDHPKAAVPESQRFPGTPMRVYEKSAANNGGTGARVQAVGMESAATSHRVVVMNIGEQSAKLDYNTVESTPVARPYSGRIIYSGAAQMTPSVMSTGHAPHSAAVYGSTSVPQTPMVAHRQVFQVGLPPLQQSLFSPYYQPYQYQQPSQLSTAGVTASQPFTVRVQAATRAIGAMPASPVMGTRMIMSATNRAANAAAPPPPQHHFAHYAPSPRQVASWPSPSQVIPPSPLVSSRIITTHQPNVMTSPSFWHQSEQQTAAVIRL</sequence>
<comment type="caution">
    <text evidence="3">The sequence shown here is derived from an EMBL/GenBank/DDBJ whole genome shotgun (WGS) entry which is preliminary data.</text>
</comment>
<feature type="region of interest" description="Disordered" evidence="1">
    <location>
        <begin position="797"/>
        <end position="826"/>
    </location>
</feature>
<protein>
    <recommendedName>
        <fullName evidence="2">FCP1 homology domain-containing protein</fullName>
    </recommendedName>
</protein>
<dbReference type="InterPro" id="IPR023214">
    <property type="entry name" value="HAD_sf"/>
</dbReference>
<dbReference type="InterPro" id="IPR050365">
    <property type="entry name" value="TIM50"/>
</dbReference>
<dbReference type="SMART" id="SM00577">
    <property type="entry name" value="CPDc"/>
    <property type="match status" value="1"/>
</dbReference>
<dbReference type="PANTHER" id="PTHR12210">
    <property type="entry name" value="DULLARD PROTEIN PHOSPHATASE"/>
    <property type="match status" value="1"/>
</dbReference>
<evidence type="ECO:0000313" key="4">
    <source>
        <dbReference type="Proteomes" id="UP000591131"/>
    </source>
</evidence>
<reference evidence="3 4" key="1">
    <citation type="submission" date="2020-04" db="EMBL/GenBank/DDBJ databases">
        <title>Perkinsus chesapeaki whole genome sequence.</title>
        <authorList>
            <person name="Bogema D.R."/>
        </authorList>
    </citation>
    <scope>NUCLEOTIDE SEQUENCE [LARGE SCALE GENOMIC DNA]</scope>
    <source>
        <strain evidence="3">ATCC PRA-425</strain>
    </source>
</reference>
<feature type="compositionally biased region" description="Polar residues" evidence="1">
    <location>
        <begin position="1"/>
        <end position="18"/>
    </location>
</feature>
<dbReference type="InterPro" id="IPR036412">
    <property type="entry name" value="HAD-like_sf"/>
</dbReference>
<proteinExistence type="predicted"/>
<dbReference type="Gene3D" id="3.40.50.1000">
    <property type="entry name" value="HAD superfamily/HAD-like"/>
    <property type="match status" value="1"/>
</dbReference>
<organism evidence="3 4">
    <name type="scientific">Perkinsus chesapeaki</name>
    <name type="common">Clam parasite</name>
    <name type="synonym">Perkinsus andrewsi</name>
    <dbReference type="NCBI Taxonomy" id="330153"/>
    <lineage>
        <taxon>Eukaryota</taxon>
        <taxon>Sar</taxon>
        <taxon>Alveolata</taxon>
        <taxon>Perkinsozoa</taxon>
        <taxon>Perkinsea</taxon>
        <taxon>Perkinsida</taxon>
        <taxon>Perkinsidae</taxon>
        <taxon>Perkinsus</taxon>
    </lineage>
</organism>
<dbReference type="AlphaFoldDB" id="A0A7J6MM48"/>
<keyword evidence="4" id="KW-1185">Reference proteome</keyword>
<evidence type="ECO:0000259" key="2">
    <source>
        <dbReference type="PROSITE" id="PS50969"/>
    </source>
</evidence>
<feature type="domain" description="FCP1 homology" evidence="2">
    <location>
        <begin position="386"/>
        <end position="532"/>
    </location>
</feature>
<dbReference type="PROSITE" id="PS50969">
    <property type="entry name" value="FCP1"/>
    <property type="match status" value="1"/>
</dbReference>
<dbReference type="EMBL" id="JAAPAO010000121">
    <property type="protein sequence ID" value="KAF4672041.1"/>
    <property type="molecule type" value="Genomic_DNA"/>
</dbReference>
<feature type="region of interest" description="Disordered" evidence="1">
    <location>
        <begin position="1"/>
        <end position="88"/>
    </location>
</feature>
<gene>
    <name evidence="3" type="ORF">FOL47_000981</name>
</gene>
<dbReference type="Pfam" id="PF03031">
    <property type="entry name" value="NIF"/>
    <property type="match status" value="1"/>
</dbReference>
<name>A0A7J6MM48_PERCH</name>
<accession>A0A7J6MM48</accession>
<dbReference type="SUPFAM" id="SSF56784">
    <property type="entry name" value="HAD-like"/>
    <property type="match status" value="1"/>
</dbReference>
<dbReference type="Proteomes" id="UP000591131">
    <property type="component" value="Unassembled WGS sequence"/>
</dbReference>
<dbReference type="InterPro" id="IPR004274">
    <property type="entry name" value="FCP1_dom"/>
</dbReference>